<protein>
    <recommendedName>
        <fullName evidence="3">Fatty acid hydroxylase domain-containing protein</fullName>
    </recommendedName>
</protein>
<name>A0A5N6XLQ8_9EURO</name>
<gene>
    <name evidence="2" type="ORF">BDV24DRAFT_157027</name>
</gene>
<dbReference type="EMBL" id="ML737428">
    <property type="protein sequence ID" value="KAE8334121.1"/>
    <property type="molecule type" value="Genomic_DNA"/>
</dbReference>
<keyword evidence="1" id="KW-1133">Transmembrane helix</keyword>
<dbReference type="AlphaFoldDB" id="A0A5N6XLQ8"/>
<reference evidence="2" key="1">
    <citation type="submission" date="2019-04" db="EMBL/GenBank/DDBJ databases">
        <title>Friends and foes A comparative genomics study of 23 Aspergillus species from section Flavi.</title>
        <authorList>
            <consortium name="DOE Joint Genome Institute"/>
            <person name="Kjaerbolling I."/>
            <person name="Vesth T."/>
            <person name="Frisvad J.C."/>
            <person name="Nybo J.L."/>
            <person name="Theobald S."/>
            <person name="Kildgaard S."/>
            <person name="Isbrandt T."/>
            <person name="Kuo A."/>
            <person name="Sato A."/>
            <person name="Lyhne E.K."/>
            <person name="Kogle M.E."/>
            <person name="Wiebenga A."/>
            <person name="Kun R.S."/>
            <person name="Lubbers R.J."/>
            <person name="Makela M.R."/>
            <person name="Barry K."/>
            <person name="Chovatia M."/>
            <person name="Clum A."/>
            <person name="Daum C."/>
            <person name="Haridas S."/>
            <person name="He G."/>
            <person name="LaButti K."/>
            <person name="Lipzen A."/>
            <person name="Mondo S."/>
            <person name="Riley R."/>
            <person name="Salamov A."/>
            <person name="Simmons B.A."/>
            <person name="Magnuson J.K."/>
            <person name="Henrissat B."/>
            <person name="Mortensen U.H."/>
            <person name="Larsen T.O."/>
            <person name="Devries R.P."/>
            <person name="Grigoriev I.V."/>
            <person name="Machida M."/>
            <person name="Baker S.E."/>
            <person name="Andersen M.R."/>
        </authorList>
    </citation>
    <scope>NUCLEOTIDE SEQUENCE</scope>
    <source>
        <strain evidence="2">CBS 117612</strain>
    </source>
</reference>
<evidence type="ECO:0000256" key="1">
    <source>
        <dbReference type="SAM" id="Phobius"/>
    </source>
</evidence>
<feature type="transmembrane region" description="Helical" evidence="1">
    <location>
        <begin position="62"/>
        <end position="80"/>
    </location>
</feature>
<dbReference type="OrthoDB" id="6354873at2759"/>
<evidence type="ECO:0000313" key="2">
    <source>
        <dbReference type="EMBL" id="KAE8334121.1"/>
    </source>
</evidence>
<keyword evidence="1" id="KW-0472">Membrane</keyword>
<keyword evidence="1" id="KW-0812">Transmembrane</keyword>
<accession>A0A5N6XLQ8</accession>
<evidence type="ECO:0008006" key="3">
    <source>
        <dbReference type="Google" id="ProtNLM"/>
    </source>
</evidence>
<sequence>MNTTAVNTVYPIPKDSFRSTWRRQDRNQWTTFHWILEWGDLHSAELGRTLCTYWLGMKFHPVITFVYYNVAFQVFLSLLLRSIRQLGHTYGFLDGDKHERDGIPDVAVKKAFMSILLVSIGRPLMTVPQAYRVDETPSSISWKFLPLEAIIYHRTYHLTKYPNPLLAIYADHKQESFDIWGIPLMTYFTMRLKALPMGYYEWYICQQYVVFSEVAGHSGLRLYAPTPNLASWVMKLFDVDEAIEDHDLHHRRGWKHILGTCAPRIESVKNNIDHCHPVPLHPQELIWCIH</sequence>
<dbReference type="Proteomes" id="UP000325558">
    <property type="component" value="Unassembled WGS sequence"/>
</dbReference>
<proteinExistence type="predicted"/>
<organism evidence="2">
    <name type="scientific">Aspergillus arachidicola</name>
    <dbReference type="NCBI Taxonomy" id="656916"/>
    <lineage>
        <taxon>Eukaryota</taxon>
        <taxon>Fungi</taxon>
        <taxon>Dikarya</taxon>
        <taxon>Ascomycota</taxon>
        <taxon>Pezizomycotina</taxon>
        <taxon>Eurotiomycetes</taxon>
        <taxon>Eurotiomycetidae</taxon>
        <taxon>Eurotiales</taxon>
        <taxon>Aspergillaceae</taxon>
        <taxon>Aspergillus</taxon>
        <taxon>Aspergillus subgen. Circumdati</taxon>
    </lineage>
</organism>